<keyword evidence="3" id="KW-1185">Reference proteome</keyword>
<feature type="region of interest" description="Disordered" evidence="1">
    <location>
        <begin position="204"/>
        <end position="230"/>
    </location>
</feature>
<sequence length="287" mass="30990">MDDLDWRLWPSGVVEHRPGAYFVVGVVGEGLASDDPMPRTLPSGRRGRVVQVNDDPGRPGQRFALVELEGQLGAFSWVHEKKFPSLAVLEGAEAEAALDVFDPREARKRRVKEAPRDAVRACEISARTIVTVNLEALSDGEAVNCTTLAGEDVFSKIWPSGKATLGGLRALLQDLLPGGSLRLVSADGQVLAPHKDQLPLARALAESRREQQQPGSLDEPPSASMKDPMPDQWQQVFSNLQARFPSVSPSELAAALHRADGAGGRAAAALRKRRGCMVRKCIAHKSS</sequence>
<gene>
    <name evidence="2" type="ORF">PGLA1383_LOCUS53137</name>
</gene>
<evidence type="ECO:0000313" key="3">
    <source>
        <dbReference type="Proteomes" id="UP000654075"/>
    </source>
</evidence>
<organism evidence="2 3">
    <name type="scientific">Polarella glacialis</name>
    <name type="common">Dinoflagellate</name>
    <dbReference type="NCBI Taxonomy" id="89957"/>
    <lineage>
        <taxon>Eukaryota</taxon>
        <taxon>Sar</taxon>
        <taxon>Alveolata</taxon>
        <taxon>Dinophyceae</taxon>
        <taxon>Suessiales</taxon>
        <taxon>Suessiaceae</taxon>
        <taxon>Polarella</taxon>
    </lineage>
</organism>
<proteinExistence type="predicted"/>
<comment type="caution">
    <text evidence="2">The sequence shown here is derived from an EMBL/GenBank/DDBJ whole genome shotgun (WGS) entry which is preliminary data.</text>
</comment>
<dbReference type="AlphaFoldDB" id="A0A813HK37"/>
<dbReference type="Proteomes" id="UP000654075">
    <property type="component" value="Unassembled WGS sequence"/>
</dbReference>
<dbReference type="EMBL" id="CAJNNV010031779">
    <property type="protein sequence ID" value="CAE8637837.1"/>
    <property type="molecule type" value="Genomic_DNA"/>
</dbReference>
<evidence type="ECO:0000313" key="2">
    <source>
        <dbReference type="EMBL" id="CAE8637837.1"/>
    </source>
</evidence>
<evidence type="ECO:0000256" key="1">
    <source>
        <dbReference type="SAM" id="MobiDB-lite"/>
    </source>
</evidence>
<reference evidence="2" key="1">
    <citation type="submission" date="2021-02" db="EMBL/GenBank/DDBJ databases">
        <authorList>
            <person name="Dougan E. K."/>
            <person name="Rhodes N."/>
            <person name="Thang M."/>
            <person name="Chan C."/>
        </authorList>
    </citation>
    <scope>NUCLEOTIDE SEQUENCE</scope>
</reference>
<accession>A0A813HK37</accession>
<protein>
    <submittedName>
        <fullName evidence="2">Uncharacterized protein</fullName>
    </submittedName>
</protein>
<name>A0A813HK37_POLGL</name>